<dbReference type="SUPFAM" id="SSF53800">
    <property type="entry name" value="Chelatase"/>
    <property type="match status" value="1"/>
</dbReference>
<dbReference type="RefSeq" id="WP_188070727.1">
    <property type="nucleotide sequence ID" value="NZ_BSPS01000050.1"/>
</dbReference>
<comment type="caution">
    <text evidence="3">The sequence shown here is derived from an EMBL/GenBank/DDBJ whole genome shotgun (WGS) entry which is preliminary data.</text>
</comment>
<dbReference type="Gene3D" id="3.40.50.1400">
    <property type="match status" value="1"/>
</dbReference>
<dbReference type="Pfam" id="PF01903">
    <property type="entry name" value="CbiX"/>
    <property type="match status" value="1"/>
</dbReference>
<dbReference type="Proteomes" id="UP000571950">
    <property type="component" value="Unassembled WGS sequence"/>
</dbReference>
<dbReference type="Pfam" id="PF01257">
    <property type="entry name" value="2Fe-2S_thioredx"/>
    <property type="match status" value="1"/>
</dbReference>
<dbReference type="GO" id="GO:0016829">
    <property type="term" value="F:lyase activity"/>
    <property type="evidence" value="ECO:0007669"/>
    <property type="project" value="UniProtKB-KW"/>
</dbReference>
<name>A0A7W6BE36_9SPHN</name>
<gene>
    <name evidence="3" type="ORF">GGR43_000887</name>
</gene>
<dbReference type="InterPro" id="IPR002762">
    <property type="entry name" value="CbiX-like"/>
</dbReference>
<reference evidence="3 4" key="1">
    <citation type="submission" date="2020-08" db="EMBL/GenBank/DDBJ databases">
        <title>Genomic Encyclopedia of Type Strains, Phase IV (KMG-IV): sequencing the most valuable type-strain genomes for metagenomic binning, comparative biology and taxonomic classification.</title>
        <authorList>
            <person name="Goeker M."/>
        </authorList>
    </citation>
    <scope>NUCLEOTIDE SEQUENCE [LARGE SCALE GENOMIC DNA]</scope>
    <source>
        <strain evidence="3 4">DSM 26189</strain>
    </source>
</reference>
<dbReference type="Gene3D" id="3.40.30.10">
    <property type="entry name" value="Glutaredoxin"/>
    <property type="match status" value="1"/>
</dbReference>
<dbReference type="SUPFAM" id="SSF52833">
    <property type="entry name" value="Thioredoxin-like"/>
    <property type="match status" value="1"/>
</dbReference>
<sequence length="251" mass="26607">MNENPLPTALLLARSAIAAAPLAEMRQLADRVMAQGRVAAAHIAFSEQGEPALRDVLLALVGEGAASILIVPVMLPAEPSYRAWLARSITRWRSEDGRAWPDIRIGPTLGSLPEMAGLLAAAIRGASEQQPEAPLPPKAREGSIVPAQKRRVLVCHGGPCTAAGAPLVWGHLRNEQARLSLRTEGDGMMSAKASCLGPCNLAPVVQVCPENVYYGGVDEQAIDAIIQSHILNGTVAPDHAYAADGRKQFLR</sequence>
<dbReference type="EMBL" id="JACIDT010000002">
    <property type="protein sequence ID" value="MBB3925186.1"/>
    <property type="molecule type" value="Genomic_DNA"/>
</dbReference>
<organism evidence="3 4">
    <name type="scientific">Sphingobium jiangsuense</name>
    <dbReference type="NCBI Taxonomy" id="870476"/>
    <lineage>
        <taxon>Bacteria</taxon>
        <taxon>Pseudomonadati</taxon>
        <taxon>Pseudomonadota</taxon>
        <taxon>Alphaproteobacteria</taxon>
        <taxon>Sphingomonadales</taxon>
        <taxon>Sphingomonadaceae</taxon>
        <taxon>Sphingobium</taxon>
    </lineage>
</organism>
<evidence type="ECO:0000256" key="1">
    <source>
        <dbReference type="ARBA" id="ARBA00022723"/>
    </source>
</evidence>
<proteinExistence type="predicted"/>
<dbReference type="AlphaFoldDB" id="A0A7W6BE36"/>
<protein>
    <submittedName>
        <fullName evidence="3">(2Fe-2S) ferredoxin</fullName>
    </submittedName>
</protein>
<keyword evidence="2" id="KW-0456">Lyase</keyword>
<evidence type="ECO:0000313" key="4">
    <source>
        <dbReference type="Proteomes" id="UP000571950"/>
    </source>
</evidence>
<keyword evidence="4" id="KW-1185">Reference proteome</keyword>
<accession>A0A7W6BE36</accession>
<evidence type="ECO:0000256" key="2">
    <source>
        <dbReference type="ARBA" id="ARBA00023239"/>
    </source>
</evidence>
<dbReference type="GO" id="GO:0046872">
    <property type="term" value="F:metal ion binding"/>
    <property type="evidence" value="ECO:0007669"/>
    <property type="project" value="UniProtKB-KW"/>
</dbReference>
<dbReference type="InterPro" id="IPR036249">
    <property type="entry name" value="Thioredoxin-like_sf"/>
</dbReference>
<keyword evidence="1" id="KW-0479">Metal-binding</keyword>
<dbReference type="CDD" id="cd02980">
    <property type="entry name" value="TRX_Fd_family"/>
    <property type="match status" value="1"/>
</dbReference>
<evidence type="ECO:0000313" key="3">
    <source>
        <dbReference type="EMBL" id="MBB3925186.1"/>
    </source>
</evidence>